<dbReference type="OrthoDB" id="5352857at2759"/>
<feature type="transmembrane region" description="Helical" evidence="1">
    <location>
        <begin position="15"/>
        <end position="33"/>
    </location>
</feature>
<dbReference type="OMA" id="AGRSQWA"/>
<evidence type="ECO:0000259" key="2">
    <source>
        <dbReference type="Pfam" id="PF00646"/>
    </source>
</evidence>
<evidence type="ECO:0000256" key="1">
    <source>
        <dbReference type="SAM" id="Phobius"/>
    </source>
</evidence>
<organism evidence="3 4">
    <name type="scientific">Orbilia oligospora</name>
    <name type="common">Nematode-trapping fungus</name>
    <name type="synonym">Arthrobotrys oligospora</name>
    <dbReference type="NCBI Taxonomy" id="2813651"/>
    <lineage>
        <taxon>Eukaryota</taxon>
        <taxon>Fungi</taxon>
        <taxon>Dikarya</taxon>
        <taxon>Ascomycota</taxon>
        <taxon>Pezizomycotina</taxon>
        <taxon>Orbiliomycetes</taxon>
        <taxon>Orbiliales</taxon>
        <taxon>Orbiliaceae</taxon>
        <taxon>Orbilia</taxon>
    </lineage>
</organism>
<reference evidence="3 4" key="1">
    <citation type="submission" date="2020-01" db="EMBL/GenBank/DDBJ databases">
        <authorList>
            <person name="Palmer J.M."/>
        </authorList>
    </citation>
    <scope>NUCLEOTIDE SEQUENCE [LARGE SCALE GENOMIC DNA]</scope>
    <source>
        <strain evidence="3 4">TWF970</strain>
    </source>
</reference>
<sequence length="300" mass="34321">MEASGLSSLPLPPELILQVISSVDAFTVVYALRRTSRRLRTLSDVVYPTMHGLPVAAWIKVFSYLFATELSKLKKLSHSFNNLLNFLISRGRLPHTYYGQTPVSNDLINRIPRHQMLLHPFLRQIEFWHKHWRRFGGRKSIIAAPNLLFESPSLLPVDRILVGLYPNPRFQDSDTRYFNKVVLRKRRSSKIITNLDILVAVDEMLGQGINAACVQLRDGILCVSRTAQEFGKHIGKVYLGGVDEEIGFIDDLIYDGDFLASAGRSQWAFGNRVQYAGLNRRPGEWRVEDTWLVLSVRWIT</sequence>
<evidence type="ECO:0000313" key="3">
    <source>
        <dbReference type="EMBL" id="KAF3283317.1"/>
    </source>
</evidence>
<keyword evidence="1" id="KW-0812">Transmembrane</keyword>
<accession>A0A7C8VKQ6</accession>
<dbReference type="AlphaFoldDB" id="A0A7C8VKQ6"/>
<keyword evidence="1" id="KW-0472">Membrane</keyword>
<proteinExistence type="predicted"/>
<gene>
    <name evidence="3" type="ORF">TWF970_001297</name>
</gene>
<name>A0A7C8VKQ6_ORBOL</name>
<evidence type="ECO:0000313" key="4">
    <source>
        <dbReference type="Proteomes" id="UP000474640"/>
    </source>
</evidence>
<dbReference type="Proteomes" id="UP000474640">
    <property type="component" value="Unassembled WGS sequence"/>
</dbReference>
<comment type="caution">
    <text evidence="3">The sequence shown here is derived from an EMBL/GenBank/DDBJ whole genome shotgun (WGS) entry which is preliminary data.</text>
</comment>
<feature type="domain" description="F-box" evidence="2">
    <location>
        <begin position="11"/>
        <end position="44"/>
    </location>
</feature>
<dbReference type="InterPro" id="IPR001810">
    <property type="entry name" value="F-box_dom"/>
</dbReference>
<feature type="transmembrane region" description="Helical" evidence="1">
    <location>
        <begin position="45"/>
        <end position="67"/>
    </location>
</feature>
<dbReference type="EMBL" id="JAABOJ010000011">
    <property type="protein sequence ID" value="KAF3283317.1"/>
    <property type="molecule type" value="Genomic_DNA"/>
</dbReference>
<protein>
    <recommendedName>
        <fullName evidence="2">F-box domain-containing protein</fullName>
    </recommendedName>
</protein>
<keyword evidence="1" id="KW-1133">Transmembrane helix</keyword>
<dbReference type="Pfam" id="PF00646">
    <property type="entry name" value="F-box"/>
    <property type="match status" value="1"/>
</dbReference>